<protein>
    <recommendedName>
        <fullName evidence="3">J domain-containing protein</fullName>
    </recommendedName>
</protein>
<dbReference type="Proteomes" id="UP001567538">
    <property type="component" value="Unassembled WGS sequence"/>
</dbReference>
<feature type="domain" description="J" evidence="3">
    <location>
        <begin position="1109"/>
        <end position="1195"/>
    </location>
</feature>
<dbReference type="EMBL" id="JBEAFC010000007">
    <property type="protein sequence ID" value="KAL1549920.1"/>
    <property type="molecule type" value="Genomic_DNA"/>
</dbReference>
<dbReference type="CDD" id="cd06257">
    <property type="entry name" value="DnaJ"/>
    <property type="match status" value="1"/>
</dbReference>
<dbReference type="SUPFAM" id="SSF46565">
    <property type="entry name" value="Chaperone J-domain"/>
    <property type="match status" value="1"/>
</dbReference>
<evidence type="ECO:0000256" key="1">
    <source>
        <dbReference type="PROSITE-ProRule" id="PRU00339"/>
    </source>
</evidence>
<dbReference type="InterPro" id="IPR036869">
    <property type="entry name" value="J_dom_sf"/>
</dbReference>
<feature type="region of interest" description="Disordered" evidence="2">
    <location>
        <begin position="378"/>
        <end position="398"/>
    </location>
</feature>
<feature type="compositionally biased region" description="Low complexity" evidence="2">
    <location>
        <begin position="195"/>
        <end position="210"/>
    </location>
</feature>
<dbReference type="Pfam" id="PF00226">
    <property type="entry name" value="DnaJ"/>
    <property type="match status" value="1"/>
</dbReference>
<feature type="region of interest" description="Disordered" evidence="2">
    <location>
        <begin position="1068"/>
        <end position="1088"/>
    </location>
</feature>
<dbReference type="PROSITE" id="PS00636">
    <property type="entry name" value="DNAJ_1"/>
    <property type="match status" value="1"/>
</dbReference>
<comment type="caution">
    <text evidence="4">The sequence shown here is derived from an EMBL/GenBank/DDBJ whole genome shotgun (WGS) entry which is preliminary data.</text>
</comment>
<dbReference type="InterPro" id="IPR018253">
    <property type="entry name" value="DnaJ_domain_CS"/>
</dbReference>
<keyword evidence="5" id="KW-1185">Reference proteome</keyword>
<dbReference type="Gene3D" id="1.25.40.10">
    <property type="entry name" value="Tetratricopeptide repeat domain"/>
    <property type="match status" value="2"/>
</dbReference>
<organism evidence="4 5">
    <name type="scientific">Salvia divinorum</name>
    <name type="common">Maria pastora</name>
    <name type="synonym">Diviner's sage</name>
    <dbReference type="NCBI Taxonomy" id="28513"/>
    <lineage>
        <taxon>Eukaryota</taxon>
        <taxon>Viridiplantae</taxon>
        <taxon>Streptophyta</taxon>
        <taxon>Embryophyta</taxon>
        <taxon>Tracheophyta</taxon>
        <taxon>Spermatophyta</taxon>
        <taxon>Magnoliopsida</taxon>
        <taxon>eudicotyledons</taxon>
        <taxon>Gunneridae</taxon>
        <taxon>Pentapetalae</taxon>
        <taxon>asterids</taxon>
        <taxon>lamiids</taxon>
        <taxon>Lamiales</taxon>
        <taxon>Lamiaceae</taxon>
        <taxon>Nepetoideae</taxon>
        <taxon>Mentheae</taxon>
        <taxon>Salviinae</taxon>
        <taxon>Salvia</taxon>
        <taxon>Salvia subgen. Calosphace</taxon>
    </lineage>
</organism>
<dbReference type="InterPro" id="IPR001623">
    <property type="entry name" value="DnaJ_domain"/>
</dbReference>
<dbReference type="Pfam" id="PF13181">
    <property type="entry name" value="TPR_8"/>
    <property type="match status" value="1"/>
</dbReference>
<dbReference type="InterPro" id="IPR011990">
    <property type="entry name" value="TPR-like_helical_dom_sf"/>
</dbReference>
<keyword evidence="1" id="KW-0802">TPR repeat</keyword>
<feature type="compositionally biased region" description="Polar residues" evidence="2">
    <location>
        <begin position="574"/>
        <end position="584"/>
    </location>
</feature>
<dbReference type="SMART" id="SM00271">
    <property type="entry name" value="DnaJ"/>
    <property type="match status" value="1"/>
</dbReference>
<dbReference type="PANTHER" id="PTHR45181:SF8">
    <property type="entry name" value="HEAT SHOCK PROTEIN DNAJ WITH TETRATRICOPEPTIDE REPEAT-CONTAINING PROTEIN"/>
    <property type="match status" value="1"/>
</dbReference>
<proteinExistence type="predicted"/>
<sequence>MSPPVIVPQPAFGLAKPDSAQSSEWVENFNFSSASTDAARFDYSKTGPDKPRISGRSRPRLMKMRRRKMSDGKTVKTDLGLSGFSGSGGEKDFEGKLGGAFGINTGSLGSNGGEEKNRGLNENVDRFGNGFGFDVDLNNSLFGRSDLSSGFDIGSSNFGQKESGSFVFGACKEAHVSNPDLCEQFVFGVGDSANSSDSSFSMKDASDSASQVKLEDQGSHNSSLNSRADEFVKFNAVKFEIGASRTDKGVGSSIHDIRVKVKLDGSGDSEEVSDPVLKFPFNVSDGSSNDRENFVFTKNNDFKFNIGLGNKSSGGKVDVPNFPKSGKENAEIGSQSHVNGVFIFGGLKGKQGINSGGSTKPVSELNNLNTGKAEESNFKFQTSGNSGGSFKQGPTFGISNEMKKLNIGDPKEDTTRSGSFSCNSASGADNLFVFGGNQKDSGFVDENRPSMNRNTPDMSCFSQSNSKSTRTYSTSARMGFNLNNCFQEVPSINKDENDSIRDKLTGLSSDADCITPDMKFAFSSSNLFPFPGVDKLGNTNLRSVKGKTSKKRNGNGKLGQRTFVQQLFPQSQMFNEGSSQQNHASPGCGSPMDFSPYQDTSASNAPEADTASGLKVDSAANQKNISDDWENPEDDKSNLVCSPSLPAEDGLSAIKRKYKKKYRLKVGLNPTVQGNNSKKENVKLEPTGTSNELCEHWRIRGNDAYHAGKLCKAEELYSMGIESVSHVSTTGYPLKPLLLCYSNRAATRMSLSRMREAITDCTKASELDPDFMKVILRAGNCYLVLGDVEDAIQCYSKCLRTESSICLDRRFTIEAASSLQKAEKVAKCMHQSAILLQEGTDDAAGKALGNIEEALSTSRYSERLLQMKGEAMYILRMYDEVIQLCEQTLDFAMKNFRADFLDIQDDSSHVKLWRWRLQSKSHYRQGRLDMALELIEKQEKVPISSKSGDVSGKSSIALATNIRELLSLKKSGNEAFNSGRYTEAIDNYTIAISKSFESRAFMAVCICNRAAAYQSLSQIVDAISDCSVAIALDEDYTKAISRRATLHEMIRDYKQALNDSQRLVSLLETQSKSKTRSRSSGGSGVRDLRKARRRLVTVEEKAKKDLPLDFYLILGISASDAESEIKKAYRKAALRHHPDKAGQVFARSDAGDDGKLWKECGEKIHNDADRLFKIIGEAYAVLSDSSKRSKYDIDEEIRNNYRDNRNVLQIITEVGRADPVLTALHMEEEAAAAEGAGMKHTQKHTVHNGRRQGLLVNNGDIGMVHHLGNPECGEDDATVVKLHFMQRSSACEPFAMANGLSLRNLFQIH</sequence>
<evidence type="ECO:0000313" key="5">
    <source>
        <dbReference type="Proteomes" id="UP001567538"/>
    </source>
</evidence>
<evidence type="ECO:0000256" key="2">
    <source>
        <dbReference type="SAM" id="MobiDB-lite"/>
    </source>
</evidence>
<feature type="region of interest" description="Disordered" evidence="2">
    <location>
        <begin position="195"/>
        <end position="222"/>
    </location>
</feature>
<feature type="region of interest" description="Disordered" evidence="2">
    <location>
        <begin position="538"/>
        <end position="559"/>
    </location>
</feature>
<name>A0ABD1H1P9_SALDI</name>
<dbReference type="SMART" id="SM00028">
    <property type="entry name" value="TPR"/>
    <property type="match status" value="6"/>
</dbReference>
<dbReference type="PROSITE" id="PS50076">
    <property type="entry name" value="DNAJ_2"/>
    <property type="match status" value="1"/>
</dbReference>
<feature type="region of interest" description="Disordered" evidence="2">
    <location>
        <begin position="574"/>
        <end position="642"/>
    </location>
</feature>
<gene>
    <name evidence="4" type="ORF">AAHA92_17944</name>
</gene>
<feature type="region of interest" description="Disordered" evidence="2">
    <location>
        <begin position="443"/>
        <end position="466"/>
    </location>
</feature>
<dbReference type="PANTHER" id="PTHR45181">
    <property type="entry name" value="HEAT SHOCK PROTEIN DNAJ WITH TETRATRICOPEPTIDE REPEAT-CONTAINING PROTEIN"/>
    <property type="match status" value="1"/>
</dbReference>
<evidence type="ECO:0000313" key="4">
    <source>
        <dbReference type="EMBL" id="KAL1549920.1"/>
    </source>
</evidence>
<dbReference type="Gene3D" id="1.10.287.110">
    <property type="entry name" value="DnaJ domain"/>
    <property type="match status" value="1"/>
</dbReference>
<dbReference type="InterPro" id="IPR019734">
    <property type="entry name" value="TPR_rpt"/>
</dbReference>
<evidence type="ECO:0000259" key="3">
    <source>
        <dbReference type="PROSITE" id="PS50076"/>
    </source>
</evidence>
<reference evidence="4 5" key="1">
    <citation type="submission" date="2024-06" db="EMBL/GenBank/DDBJ databases">
        <title>A chromosome level genome sequence of Diviner's sage (Salvia divinorum).</title>
        <authorList>
            <person name="Ford S.A."/>
            <person name="Ro D.-K."/>
            <person name="Ness R.W."/>
            <person name="Phillips M.A."/>
        </authorList>
    </citation>
    <scope>NUCLEOTIDE SEQUENCE [LARGE SCALE GENOMIC DNA]</scope>
    <source>
        <strain evidence="4">SAF-2024a</strain>
        <tissue evidence="4">Leaf</tissue>
    </source>
</reference>
<feature type="compositionally biased region" description="Basic residues" evidence="2">
    <location>
        <begin position="544"/>
        <end position="554"/>
    </location>
</feature>
<dbReference type="PROSITE" id="PS50005">
    <property type="entry name" value="TPR"/>
    <property type="match status" value="1"/>
</dbReference>
<feature type="repeat" description="TPR" evidence="1">
    <location>
        <begin position="772"/>
        <end position="805"/>
    </location>
</feature>
<dbReference type="SUPFAM" id="SSF48452">
    <property type="entry name" value="TPR-like"/>
    <property type="match status" value="2"/>
</dbReference>
<dbReference type="PRINTS" id="PR00625">
    <property type="entry name" value="JDOMAIN"/>
</dbReference>
<accession>A0ABD1H1P9</accession>
<feature type="compositionally biased region" description="Polar residues" evidence="2">
    <location>
        <begin position="449"/>
        <end position="466"/>
    </location>
</feature>